<dbReference type="EMBL" id="BONE01000048">
    <property type="protein sequence ID" value="GIF75771.1"/>
    <property type="molecule type" value="Genomic_DNA"/>
</dbReference>
<dbReference type="InterPro" id="IPR008136">
    <property type="entry name" value="CinA_C"/>
</dbReference>
<gene>
    <name evidence="2" type="ORF">Asi02nite_52890</name>
</gene>
<evidence type="ECO:0000259" key="1">
    <source>
        <dbReference type="Pfam" id="PF02464"/>
    </source>
</evidence>
<evidence type="ECO:0000313" key="2">
    <source>
        <dbReference type="EMBL" id="GIF75771.1"/>
    </source>
</evidence>
<dbReference type="Pfam" id="PF02464">
    <property type="entry name" value="CinA"/>
    <property type="match status" value="1"/>
</dbReference>
<dbReference type="NCBIfam" id="TIGR00199">
    <property type="entry name" value="PncC_domain"/>
    <property type="match status" value="1"/>
</dbReference>
<comment type="caution">
    <text evidence="2">The sequence shown here is derived from an EMBL/GenBank/DDBJ whole genome shotgun (WGS) entry which is preliminary data.</text>
</comment>
<dbReference type="Proteomes" id="UP000604117">
    <property type="component" value="Unassembled WGS sequence"/>
</dbReference>
<reference evidence="2 3" key="1">
    <citation type="submission" date="2021-01" db="EMBL/GenBank/DDBJ databases">
        <title>Whole genome shotgun sequence of Asanoa siamensis NBRC 107932.</title>
        <authorList>
            <person name="Komaki H."/>
            <person name="Tamura T."/>
        </authorList>
    </citation>
    <scope>NUCLEOTIDE SEQUENCE [LARGE SCALE GENOMIC DNA]</scope>
    <source>
        <strain evidence="2 3">NBRC 107932</strain>
    </source>
</reference>
<sequence length="194" mass="19917">MENCKPGGRISLRDATHTSRIAKVTNPSAPEPVLAAPVVHLLVERGETLAVAESLTGGLLAATIVEVAGVSAVFRGGLVVYATDLKATLAGVPQPLLDKQGPVDPDVALALAEGARRTCRADWGLATTGVAGPDPQDDKPPGLVYVAVAGPTGRRVDELKIDGPRTAVRAGAVSHALESLVTLLRSPTANTPHH</sequence>
<keyword evidence="3" id="KW-1185">Reference proteome</keyword>
<dbReference type="InterPro" id="IPR036653">
    <property type="entry name" value="CinA-like_C"/>
</dbReference>
<proteinExistence type="predicted"/>
<accession>A0ABQ4CWW6</accession>
<protein>
    <submittedName>
        <fullName evidence="2">Competence damage-inducible protein A</fullName>
    </submittedName>
</protein>
<name>A0ABQ4CWW6_9ACTN</name>
<organism evidence="2 3">
    <name type="scientific">Asanoa siamensis</name>
    <dbReference type="NCBI Taxonomy" id="926357"/>
    <lineage>
        <taxon>Bacteria</taxon>
        <taxon>Bacillati</taxon>
        <taxon>Actinomycetota</taxon>
        <taxon>Actinomycetes</taxon>
        <taxon>Micromonosporales</taxon>
        <taxon>Micromonosporaceae</taxon>
        <taxon>Asanoa</taxon>
    </lineage>
</organism>
<dbReference type="SUPFAM" id="SSF142433">
    <property type="entry name" value="CinA-like"/>
    <property type="match status" value="1"/>
</dbReference>
<dbReference type="Gene3D" id="3.90.950.20">
    <property type="entry name" value="CinA-like"/>
    <property type="match status" value="1"/>
</dbReference>
<evidence type="ECO:0000313" key="3">
    <source>
        <dbReference type="Proteomes" id="UP000604117"/>
    </source>
</evidence>
<feature type="domain" description="CinA C-terminal" evidence="1">
    <location>
        <begin position="34"/>
        <end position="182"/>
    </location>
</feature>